<name>A0A8X6FH83_TRICU</name>
<keyword evidence="2" id="KW-0548">Nucleotidyltransferase</keyword>
<dbReference type="EMBL" id="BMAO01002281">
    <property type="protein sequence ID" value="GFQ79557.1"/>
    <property type="molecule type" value="Genomic_DNA"/>
</dbReference>
<organism evidence="2 3">
    <name type="scientific">Trichonephila clavata</name>
    <name type="common">Joro spider</name>
    <name type="synonym">Nephila clavata</name>
    <dbReference type="NCBI Taxonomy" id="2740835"/>
    <lineage>
        <taxon>Eukaryota</taxon>
        <taxon>Metazoa</taxon>
        <taxon>Ecdysozoa</taxon>
        <taxon>Arthropoda</taxon>
        <taxon>Chelicerata</taxon>
        <taxon>Arachnida</taxon>
        <taxon>Araneae</taxon>
        <taxon>Araneomorphae</taxon>
        <taxon>Entelegynae</taxon>
        <taxon>Araneoidea</taxon>
        <taxon>Nephilidae</taxon>
        <taxon>Trichonephila</taxon>
    </lineage>
</organism>
<dbReference type="Proteomes" id="UP000887116">
    <property type="component" value="Unassembled WGS sequence"/>
</dbReference>
<dbReference type="AlphaFoldDB" id="A0A8X6FH83"/>
<sequence length="488" mass="55567">MNEHLPVCVALQETPLKPSCTSNIRGYSILRKDCNTGERACGGVALLINHATPFSPVLIRTSLQAVAVQVSIFSTVTICNVYQPPNAPLNFRELQELIDQLPSTFILLGDFNAHHLLWVCQDVNSRRKVVEKLLTELDLTLLNDGSNTYFHSPTQSFNAINLSICSPSLLLDLTWSVLGNPLGSDHFPVIISYATPIACAALRQPRWKFDQADWETFRTQTDITEDMVSSGSIDEAVSLVTSCILSAANNAISQPSTRLPRFPKPWWNKECQMAKKDQNKAWNRFRRYPTPDMTAFNKARARAKKIHRQRKRESWIKYVSNITCSTSSKEVWNKIQRQIQTTINNFTKWVEQNGFVFSTEKTVSVVFSRKRGVFPNPELFIGRSLIKVVKEFKFLGLIFDQTLRFHRHLKDLKIRSAKALNILKVLANTRWRADRTSLLRLYRTLIRSKLDYGSVVYSSACKSLLKILDPVHHQGLRLCLGAFRTSPV</sequence>
<dbReference type="GO" id="GO:0003964">
    <property type="term" value="F:RNA-directed DNA polymerase activity"/>
    <property type="evidence" value="ECO:0007669"/>
    <property type="project" value="UniProtKB-KW"/>
</dbReference>
<dbReference type="Pfam" id="PF14529">
    <property type="entry name" value="Exo_endo_phos_2"/>
    <property type="match status" value="1"/>
</dbReference>
<evidence type="ECO:0000313" key="3">
    <source>
        <dbReference type="Proteomes" id="UP000887116"/>
    </source>
</evidence>
<dbReference type="SUPFAM" id="SSF56219">
    <property type="entry name" value="DNase I-like"/>
    <property type="match status" value="1"/>
</dbReference>
<keyword evidence="3" id="KW-1185">Reference proteome</keyword>
<evidence type="ECO:0000259" key="1">
    <source>
        <dbReference type="Pfam" id="PF14529"/>
    </source>
</evidence>
<dbReference type="OrthoDB" id="6433575at2759"/>
<dbReference type="InterPro" id="IPR052560">
    <property type="entry name" value="RdDP_mobile_element"/>
</dbReference>
<dbReference type="InterPro" id="IPR005135">
    <property type="entry name" value="Endo/exonuclease/phosphatase"/>
</dbReference>
<accession>A0A8X6FH83</accession>
<protein>
    <submittedName>
        <fullName evidence="2">RNA-directed DNA polymerase from mobile element jockey</fullName>
    </submittedName>
</protein>
<dbReference type="PANTHER" id="PTHR36688">
    <property type="entry name" value="ENDO/EXONUCLEASE/PHOSPHATASE DOMAIN-CONTAINING PROTEIN"/>
    <property type="match status" value="1"/>
</dbReference>
<reference evidence="2" key="1">
    <citation type="submission" date="2020-07" db="EMBL/GenBank/DDBJ databases">
        <title>Multicomponent nature underlies the extraordinary mechanical properties of spider dragline silk.</title>
        <authorList>
            <person name="Kono N."/>
            <person name="Nakamura H."/>
            <person name="Mori M."/>
            <person name="Yoshida Y."/>
            <person name="Ohtoshi R."/>
            <person name="Malay A.D."/>
            <person name="Moran D.A.P."/>
            <person name="Tomita M."/>
            <person name="Numata K."/>
            <person name="Arakawa K."/>
        </authorList>
    </citation>
    <scope>NUCLEOTIDE SEQUENCE</scope>
</reference>
<comment type="caution">
    <text evidence="2">The sequence shown here is derived from an EMBL/GenBank/DDBJ whole genome shotgun (WGS) entry which is preliminary data.</text>
</comment>
<gene>
    <name evidence="2" type="primary">X975_26616</name>
    <name evidence="2" type="ORF">TNCT_587031</name>
</gene>
<keyword evidence="2" id="KW-0695">RNA-directed DNA polymerase</keyword>
<dbReference type="Gene3D" id="3.60.10.10">
    <property type="entry name" value="Endonuclease/exonuclease/phosphatase"/>
    <property type="match status" value="1"/>
</dbReference>
<evidence type="ECO:0000313" key="2">
    <source>
        <dbReference type="EMBL" id="GFQ79557.1"/>
    </source>
</evidence>
<dbReference type="PANTHER" id="PTHR36688:SF2">
    <property type="entry name" value="ENDONUCLEASE_EXONUCLEASE_PHOSPHATASE DOMAIN-CONTAINING PROTEIN"/>
    <property type="match status" value="1"/>
</dbReference>
<keyword evidence="2" id="KW-0808">Transferase</keyword>
<dbReference type="InterPro" id="IPR036691">
    <property type="entry name" value="Endo/exonu/phosph_ase_sf"/>
</dbReference>
<feature type="domain" description="Endonuclease/exonuclease/phosphatase" evidence="1">
    <location>
        <begin position="77"/>
        <end position="190"/>
    </location>
</feature>
<proteinExistence type="predicted"/>